<comment type="caution">
    <text evidence="2">The sequence shown here is derived from an EMBL/GenBank/DDBJ whole genome shotgun (WGS) entry which is preliminary data.</text>
</comment>
<feature type="compositionally biased region" description="Basic residues" evidence="1">
    <location>
        <begin position="64"/>
        <end position="73"/>
    </location>
</feature>
<dbReference type="EMBL" id="JANAVB010038615">
    <property type="protein sequence ID" value="KAJ6800766.1"/>
    <property type="molecule type" value="Genomic_DNA"/>
</dbReference>
<feature type="compositionally biased region" description="Basic and acidic residues" evidence="1">
    <location>
        <begin position="115"/>
        <end position="130"/>
    </location>
</feature>
<dbReference type="AlphaFoldDB" id="A0AAX6E9K9"/>
<feature type="compositionally biased region" description="Basic and acidic residues" evidence="1">
    <location>
        <begin position="74"/>
        <end position="85"/>
    </location>
</feature>
<evidence type="ECO:0000313" key="3">
    <source>
        <dbReference type="Proteomes" id="UP001140949"/>
    </source>
</evidence>
<name>A0AAX6E9K9_IRIPA</name>
<evidence type="ECO:0000256" key="1">
    <source>
        <dbReference type="SAM" id="MobiDB-lite"/>
    </source>
</evidence>
<accession>A0AAX6E9K9</accession>
<sequence>MLTFLWAFLLLFAYNAAALTAIVLVLLLAGEGALGLVLAAPAPPPLPRRPRLDQRRLAPGQRRLGARGRPRARRHEEEQGPHQGEDVDGGGHILQAQHPLRGDRAGVPAAGGEGGPRRAERGGAGRDRGAVPRGAVRGGDVRAGGADGGLLRVQELPPREHRQEQPVGPPRGLLGGLRAAQGKGRAAGALLQRHHSLISPKPSQGLFRTRRRLAWIPTTGQP</sequence>
<protein>
    <submittedName>
        <fullName evidence="2">Uncharacterized protein</fullName>
    </submittedName>
</protein>
<gene>
    <name evidence="2" type="ORF">M6B38_201885</name>
</gene>
<feature type="region of interest" description="Disordered" evidence="1">
    <location>
        <begin position="40"/>
        <end position="172"/>
    </location>
</feature>
<organism evidence="2 3">
    <name type="scientific">Iris pallida</name>
    <name type="common">Sweet iris</name>
    <dbReference type="NCBI Taxonomy" id="29817"/>
    <lineage>
        <taxon>Eukaryota</taxon>
        <taxon>Viridiplantae</taxon>
        <taxon>Streptophyta</taxon>
        <taxon>Embryophyta</taxon>
        <taxon>Tracheophyta</taxon>
        <taxon>Spermatophyta</taxon>
        <taxon>Magnoliopsida</taxon>
        <taxon>Liliopsida</taxon>
        <taxon>Asparagales</taxon>
        <taxon>Iridaceae</taxon>
        <taxon>Iridoideae</taxon>
        <taxon>Irideae</taxon>
        <taxon>Iris</taxon>
    </lineage>
</organism>
<keyword evidence="3" id="KW-1185">Reference proteome</keyword>
<reference evidence="2" key="1">
    <citation type="journal article" date="2023" name="GigaByte">
        <title>Genome assembly of the bearded iris, Iris pallida Lam.</title>
        <authorList>
            <person name="Bruccoleri R.E."/>
            <person name="Oakeley E.J."/>
            <person name="Faust A.M.E."/>
            <person name="Altorfer M."/>
            <person name="Dessus-Babus S."/>
            <person name="Burckhardt D."/>
            <person name="Oertli M."/>
            <person name="Naumann U."/>
            <person name="Petersen F."/>
            <person name="Wong J."/>
        </authorList>
    </citation>
    <scope>NUCLEOTIDE SEQUENCE</scope>
    <source>
        <strain evidence="2">GSM-AAB239-AS_SAM_17_03QT</strain>
    </source>
</reference>
<reference evidence="2" key="2">
    <citation type="submission" date="2023-04" db="EMBL/GenBank/DDBJ databases">
        <authorList>
            <person name="Bruccoleri R.E."/>
            <person name="Oakeley E.J."/>
            <person name="Faust A.-M."/>
            <person name="Dessus-Babus S."/>
            <person name="Altorfer M."/>
            <person name="Burckhardt D."/>
            <person name="Oertli M."/>
            <person name="Naumann U."/>
            <person name="Petersen F."/>
            <person name="Wong J."/>
        </authorList>
    </citation>
    <scope>NUCLEOTIDE SEQUENCE</scope>
    <source>
        <strain evidence="2">GSM-AAB239-AS_SAM_17_03QT</strain>
        <tissue evidence="2">Leaf</tissue>
    </source>
</reference>
<evidence type="ECO:0000313" key="2">
    <source>
        <dbReference type="EMBL" id="KAJ6800766.1"/>
    </source>
</evidence>
<dbReference type="Proteomes" id="UP001140949">
    <property type="component" value="Unassembled WGS sequence"/>
</dbReference>
<proteinExistence type="predicted"/>